<evidence type="ECO:0008006" key="3">
    <source>
        <dbReference type="Google" id="ProtNLM"/>
    </source>
</evidence>
<dbReference type="GO" id="GO:0005829">
    <property type="term" value="C:cytosol"/>
    <property type="evidence" value="ECO:0007669"/>
    <property type="project" value="TreeGrafter"/>
</dbReference>
<dbReference type="GO" id="GO:0006099">
    <property type="term" value="P:tricarboxylic acid cycle"/>
    <property type="evidence" value="ECO:0007669"/>
    <property type="project" value="InterPro"/>
</dbReference>
<organism evidence="1 2">
    <name type="scientific">Rotaria sordida</name>
    <dbReference type="NCBI Taxonomy" id="392033"/>
    <lineage>
        <taxon>Eukaryota</taxon>
        <taxon>Metazoa</taxon>
        <taxon>Spiralia</taxon>
        <taxon>Gnathifera</taxon>
        <taxon>Rotifera</taxon>
        <taxon>Eurotatoria</taxon>
        <taxon>Bdelloidea</taxon>
        <taxon>Philodinida</taxon>
        <taxon>Philodinidae</taxon>
        <taxon>Rotaria</taxon>
    </lineage>
</organism>
<gene>
    <name evidence="1" type="ORF">RFH988_LOCUS5607</name>
</gene>
<dbReference type="SUPFAM" id="SSF51621">
    <property type="entry name" value="Phosphoenolpyruvate/pyruvate domain"/>
    <property type="match status" value="1"/>
</dbReference>
<accession>A0A813VBG6</accession>
<evidence type="ECO:0000313" key="1">
    <source>
        <dbReference type="EMBL" id="CAF0834276.1"/>
    </source>
</evidence>
<dbReference type="GO" id="GO:0015977">
    <property type="term" value="P:carbon fixation"/>
    <property type="evidence" value="ECO:0007669"/>
    <property type="project" value="InterPro"/>
</dbReference>
<dbReference type="Proteomes" id="UP000663882">
    <property type="component" value="Unassembled WGS sequence"/>
</dbReference>
<dbReference type="EMBL" id="CAJNOO010000160">
    <property type="protein sequence ID" value="CAF0834276.1"/>
    <property type="molecule type" value="Genomic_DNA"/>
</dbReference>
<sequence>MDNEILKLDHHQKTIRNRFLDEISKENEKIGYYLKEIFKICTNSNRETRIEVYKKVLNDLKFGSIEREKLIEYYAKIMDLERRVRKFFNAKIYNEKIEDPNSTATADRFEYVFFRMKNENVPLNKVKEFFNENAYAIFSLTMHPTNPTSTDYTVNGGIQFDKYLDNDIDYEQHLKLLEHLPLVGPKKTVQQEVEETIAIIDIIYETSTKLRIELIESLKQIPSYENLIDVNRPLIQVSIWSAGDGDGNENADINALKQAVIQLKQRIKQLYLNDIKQLSSDKKMNIQNKLINNLYKTPNDLIHDLENIPDAQDLIYKIKTFRFHYAQIDIRHNAFDIMETVDHLAKVNGLIENFSSLSLEDQKKYIIEWLNNDNIIEKLKLTDDDILDKNSKTAARIFGRLKLIKYDVDIYNKLIIAETSSIVHVLAAFLLLKASGNSIAEKETIIDIVTLSESVKDLEELPNLISELINDSIYRKHLFYREKLIVMIAKSDTVRRNGRGAESSQEHALGKIYSMLDQFKYKYPELKNLTINGFSGGGAALQRGGGRVTEVAHNNGRAARFYHAKTLGPSLLTIQGHQMQILFSPSSIASHILQSLVAQNLHARAQTELKSNGEHYVLPRRAPKDYDERKNIEKFHHACQVMRQAYFNYIGDLDDSKDKQSGNNSFNQLFLNAPWISVILGNLSSRPSKRGGHEEINQNITVRNLRGENPKLLDNRAITVERLTAHSGTHFLNYLSVYEGLKSINYDELNDMYICSKSCRDFMRNTALSLHMVDFDIAWFTMIGETRPDKNELISLAKNFKSNRNEKNTNKETLAWLELYAYDVAKLVYKCILNKDPPENFNLHSPLRSGFSNLAQQLTIREESNEFARYAQADMTNFMNNNLDFVLGTHECLTLQACYAAADVVNAPEGGLNIELTRKQPT</sequence>
<reference evidence="1" key="1">
    <citation type="submission" date="2021-02" db="EMBL/GenBank/DDBJ databases">
        <authorList>
            <person name="Nowell W R."/>
        </authorList>
    </citation>
    <scope>NUCLEOTIDE SEQUENCE</scope>
</reference>
<dbReference type="PANTHER" id="PTHR30523">
    <property type="entry name" value="PHOSPHOENOLPYRUVATE CARBOXYLASE"/>
    <property type="match status" value="1"/>
</dbReference>
<dbReference type="InterPro" id="IPR021135">
    <property type="entry name" value="PEP_COase"/>
</dbReference>
<proteinExistence type="predicted"/>
<dbReference type="InterPro" id="IPR015813">
    <property type="entry name" value="Pyrv/PenolPyrv_kinase-like_dom"/>
</dbReference>
<protein>
    <recommendedName>
        <fullName evidence="3">Phosphoenolpyruvate carboxylase</fullName>
    </recommendedName>
</protein>
<dbReference type="OrthoDB" id="10013846at2759"/>
<evidence type="ECO:0000313" key="2">
    <source>
        <dbReference type="Proteomes" id="UP000663882"/>
    </source>
</evidence>
<name>A0A813VBG6_9BILA</name>
<dbReference type="GO" id="GO:0008964">
    <property type="term" value="F:phosphoenolpyruvate carboxylase activity"/>
    <property type="evidence" value="ECO:0007669"/>
    <property type="project" value="InterPro"/>
</dbReference>
<dbReference type="PANTHER" id="PTHR30523:SF6">
    <property type="entry name" value="PHOSPHOENOLPYRUVATE CARBOXYLASE"/>
    <property type="match status" value="1"/>
</dbReference>
<comment type="caution">
    <text evidence="1">The sequence shown here is derived from an EMBL/GenBank/DDBJ whole genome shotgun (WGS) entry which is preliminary data.</text>
</comment>
<dbReference type="Pfam" id="PF00311">
    <property type="entry name" value="PEPcase"/>
    <property type="match status" value="2"/>
</dbReference>
<dbReference type="AlphaFoldDB" id="A0A813VBG6"/>